<comment type="cofactor">
    <cofactor evidence="1">
        <name>FMN</name>
        <dbReference type="ChEBI" id="CHEBI:58210"/>
    </cofactor>
</comment>
<dbReference type="SUPFAM" id="SSF51395">
    <property type="entry name" value="FMN-linked oxidoreductases"/>
    <property type="match status" value="1"/>
</dbReference>
<organism evidence="5 6">
    <name type="scientific">Brevibacillus fortis</name>
    <dbReference type="NCBI Taxonomy" id="2126352"/>
    <lineage>
        <taxon>Bacteria</taxon>
        <taxon>Bacillati</taxon>
        <taxon>Bacillota</taxon>
        <taxon>Bacilli</taxon>
        <taxon>Bacillales</taxon>
        <taxon>Paenibacillaceae</taxon>
        <taxon>Brevibacillus</taxon>
    </lineage>
</organism>
<evidence type="ECO:0000259" key="4">
    <source>
        <dbReference type="Pfam" id="PF00724"/>
    </source>
</evidence>
<dbReference type="PANTHER" id="PTHR22893:SF91">
    <property type="entry name" value="NADPH DEHYDROGENASE 2-RELATED"/>
    <property type="match status" value="1"/>
</dbReference>
<evidence type="ECO:0000256" key="3">
    <source>
        <dbReference type="ARBA" id="ARBA00023002"/>
    </source>
</evidence>
<proteinExistence type="inferred from homology"/>
<evidence type="ECO:0000313" key="6">
    <source>
        <dbReference type="Proteomes" id="UP000240419"/>
    </source>
</evidence>
<protein>
    <submittedName>
        <fullName evidence="5">Alkene reductase</fullName>
    </submittedName>
</protein>
<dbReference type="InterPro" id="IPR001155">
    <property type="entry name" value="OxRdtase_FMN_N"/>
</dbReference>
<evidence type="ECO:0000313" key="5">
    <source>
        <dbReference type="EMBL" id="PSJ97549.1"/>
    </source>
</evidence>
<dbReference type="Proteomes" id="UP000240419">
    <property type="component" value="Unassembled WGS sequence"/>
</dbReference>
<name>A0A2P7VED4_9BACL</name>
<accession>A0A2P7VED4</accession>
<dbReference type="EMBL" id="PXZM01000011">
    <property type="protein sequence ID" value="PSJ97549.1"/>
    <property type="molecule type" value="Genomic_DNA"/>
</dbReference>
<dbReference type="GO" id="GO:0005829">
    <property type="term" value="C:cytosol"/>
    <property type="evidence" value="ECO:0007669"/>
    <property type="project" value="UniProtKB-ARBA"/>
</dbReference>
<dbReference type="Pfam" id="PF00724">
    <property type="entry name" value="Oxidored_FMN"/>
    <property type="match status" value="1"/>
</dbReference>
<dbReference type="PANTHER" id="PTHR22893">
    <property type="entry name" value="NADH OXIDOREDUCTASE-RELATED"/>
    <property type="match status" value="1"/>
</dbReference>
<comment type="caution">
    <text evidence="5">The sequence shown here is derived from an EMBL/GenBank/DDBJ whole genome shotgun (WGS) entry which is preliminary data.</text>
</comment>
<dbReference type="OrthoDB" id="9772736at2"/>
<feature type="domain" description="NADH:flavin oxidoreductase/NADH oxidase N-terminal" evidence="4">
    <location>
        <begin position="15"/>
        <end position="343"/>
    </location>
</feature>
<dbReference type="InterPro" id="IPR045247">
    <property type="entry name" value="Oye-like"/>
</dbReference>
<dbReference type="AlphaFoldDB" id="A0A2P7VED4"/>
<keyword evidence="6" id="KW-1185">Reference proteome</keyword>
<dbReference type="Gene3D" id="3.20.20.70">
    <property type="entry name" value="Aldolase class I"/>
    <property type="match status" value="1"/>
</dbReference>
<gene>
    <name evidence="5" type="ORF">C7R93_07950</name>
</gene>
<sequence length="359" mass="39654">MTVKNGERKMGNQVLLQPISMGAWKLRNRIAMAPMTRTFADDQTGVVGPDVVEYYRKRAADGVGLIITEGIVISPRAKGTKGVPGLFTMEQIEGWKKVTEAVHQAGGVIVAQIWHVGRLSHHEIAGGLPPQAPSALRAEGHVHRLGKPYDTPEEMSLADIQEVIQQYVQAARHARMAGFDGVEIHGAHGYLIDQFHSDTSNHRQDKYGGDLRQRLTFMKEVTKAVIAEVGADRTIMRFSALKDDQREYMWEDPVAAVQTFVEAFKEAGLTMLHPSTMNFDQVIAEGKTLHELVREYWDGSIIGVGNLSPARAEQAVQDGIMDVAAFGRPFLANPDLVSRVTQGEDLVAYNGREHLQVLV</sequence>
<dbReference type="InterPro" id="IPR013785">
    <property type="entry name" value="Aldolase_TIM"/>
</dbReference>
<keyword evidence="3" id="KW-0560">Oxidoreductase</keyword>
<evidence type="ECO:0000256" key="1">
    <source>
        <dbReference type="ARBA" id="ARBA00001917"/>
    </source>
</evidence>
<dbReference type="CDD" id="cd02933">
    <property type="entry name" value="OYE_like_FMN"/>
    <property type="match status" value="1"/>
</dbReference>
<evidence type="ECO:0000256" key="2">
    <source>
        <dbReference type="ARBA" id="ARBA00005979"/>
    </source>
</evidence>
<dbReference type="GO" id="GO:0010181">
    <property type="term" value="F:FMN binding"/>
    <property type="evidence" value="ECO:0007669"/>
    <property type="project" value="InterPro"/>
</dbReference>
<dbReference type="FunFam" id="3.20.20.70:FF:000059">
    <property type="entry name" value="N-ethylmaleimide reductase, FMN-linked"/>
    <property type="match status" value="1"/>
</dbReference>
<comment type="similarity">
    <text evidence="2">Belongs to the NADH:flavin oxidoreductase/NADH oxidase family.</text>
</comment>
<dbReference type="GO" id="GO:0016628">
    <property type="term" value="F:oxidoreductase activity, acting on the CH-CH group of donors, NAD or NADP as acceptor"/>
    <property type="evidence" value="ECO:0007669"/>
    <property type="project" value="UniProtKB-ARBA"/>
</dbReference>
<reference evidence="5 6" key="1">
    <citation type="submission" date="2018-03" db="EMBL/GenBank/DDBJ databases">
        <title>Brevisbacillus phylogenomics.</title>
        <authorList>
            <person name="Dunlap C."/>
        </authorList>
    </citation>
    <scope>NUCLEOTIDE SEQUENCE [LARGE SCALE GENOMIC DNA]</scope>
    <source>
        <strain evidence="5 6">NRRL NRS-1210</strain>
    </source>
</reference>